<dbReference type="Proteomes" id="UP001321473">
    <property type="component" value="Unassembled WGS sequence"/>
</dbReference>
<protein>
    <submittedName>
        <fullName evidence="2">Uncharacterized protein</fullName>
    </submittedName>
</protein>
<evidence type="ECO:0000256" key="1">
    <source>
        <dbReference type="SAM" id="Phobius"/>
    </source>
</evidence>
<keyword evidence="1" id="KW-0472">Membrane</keyword>
<gene>
    <name evidence="2" type="ORF">V5799_015743</name>
</gene>
<proteinExistence type="predicted"/>
<name>A0AAQ4F743_AMBAM</name>
<keyword evidence="1" id="KW-0812">Transmembrane</keyword>
<organism evidence="2 3">
    <name type="scientific">Amblyomma americanum</name>
    <name type="common">Lone star tick</name>
    <dbReference type="NCBI Taxonomy" id="6943"/>
    <lineage>
        <taxon>Eukaryota</taxon>
        <taxon>Metazoa</taxon>
        <taxon>Ecdysozoa</taxon>
        <taxon>Arthropoda</taxon>
        <taxon>Chelicerata</taxon>
        <taxon>Arachnida</taxon>
        <taxon>Acari</taxon>
        <taxon>Parasitiformes</taxon>
        <taxon>Ixodida</taxon>
        <taxon>Ixodoidea</taxon>
        <taxon>Ixodidae</taxon>
        <taxon>Amblyomminae</taxon>
        <taxon>Amblyomma</taxon>
    </lineage>
</organism>
<evidence type="ECO:0000313" key="2">
    <source>
        <dbReference type="EMBL" id="KAK8782916.1"/>
    </source>
</evidence>
<reference evidence="2 3" key="1">
    <citation type="journal article" date="2023" name="Arcadia Sci">
        <title>De novo assembly of a long-read Amblyomma americanum tick genome.</title>
        <authorList>
            <person name="Chou S."/>
            <person name="Poskanzer K.E."/>
            <person name="Rollins M."/>
            <person name="Thuy-Boun P.S."/>
        </authorList>
    </citation>
    <scope>NUCLEOTIDE SEQUENCE [LARGE SCALE GENOMIC DNA]</scope>
    <source>
        <strain evidence="2">F_SG_1</strain>
        <tissue evidence="2">Salivary glands</tissue>
    </source>
</reference>
<keyword evidence="3" id="KW-1185">Reference proteome</keyword>
<dbReference type="EMBL" id="JARKHS020006142">
    <property type="protein sequence ID" value="KAK8782916.1"/>
    <property type="molecule type" value="Genomic_DNA"/>
</dbReference>
<evidence type="ECO:0000313" key="3">
    <source>
        <dbReference type="Proteomes" id="UP001321473"/>
    </source>
</evidence>
<feature type="non-terminal residue" evidence="2">
    <location>
        <position position="1"/>
    </location>
</feature>
<comment type="caution">
    <text evidence="2">The sequence shown here is derived from an EMBL/GenBank/DDBJ whole genome shotgun (WGS) entry which is preliminary data.</text>
</comment>
<accession>A0AAQ4F743</accession>
<dbReference type="AlphaFoldDB" id="A0AAQ4F743"/>
<sequence length="91" mass="9991">RQTFAPLRHASESIRNNEEGIQRFRMQRAVYAIIFILCMHCLMPSVNGCDPTKRPPRKGCAGYDCGSGGKCGVGCSCVGQNPWCNGYCTKS</sequence>
<keyword evidence="1" id="KW-1133">Transmembrane helix</keyword>
<feature type="transmembrane region" description="Helical" evidence="1">
    <location>
        <begin position="29"/>
        <end position="46"/>
    </location>
</feature>